<organism evidence="1 2">
    <name type="scientific">Spirosoma flavum</name>
    <dbReference type="NCBI Taxonomy" id="2048557"/>
    <lineage>
        <taxon>Bacteria</taxon>
        <taxon>Pseudomonadati</taxon>
        <taxon>Bacteroidota</taxon>
        <taxon>Cytophagia</taxon>
        <taxon>Cytophagales</taxon>
        <taxon>Cytophagaceae</taxon>
        <taxon>Spirosoma</taxon>
    </lineage>
</organism>
<comment type="caution">
    <text evidence="1">The sequence shown here is derived from an EMBL/GenBank/DDBJ whole genome shotgun (WGS) entry which is preliminary data.</text>
</comment>
<protein>
    <recommendedName>
        <fullName evidence="3">SRPBCC family protein</fullName>
    </recommendedName>
</protein>
<name>A0ABW6AIH4_9BACT</name>
<dbReference type="Proteomes" id="UP001597512">
    <property type="component" value="Unassembled WGS sequence"/>
</dbReference>
<gene>
    <name evidence="1" type="ORF">ACFS25_11650</name>
</gene>
<accession>A0ABW6AIH4</accession>
<dbReference type="Gene3D" id="3.30.530.20">
    <property type="match status" value="1"/>
</dbReference>
<evidence type="ECO:0000313" key="1">
    <source>
        <dbReference type="EMBL" id="MFD2934438.1"/>
    </source>
</evidence>
<proteinExistence type="predicted"/>
<evidence type="ECO:0008006" key="3">
    <source>
        <dbReference type="Google" id="ProtNLM"/>
    </source>
</evidence>
<dbReference type="RefSeq" id="WP_381500287.1">
    <property type="nucleotide sequence ID" value="NZ_JBHUOM010000002.1"/>
</dbReference>
<dbReference type="EMBL" id="JBHUOM010000002">
    <property type="protein sequence ID" value="MFD2934438.1"/>
    <property type="molecule type" value="Genomic_DNA"/>
</dbReference>
<keyword evidence="2" id="KW-1185">Reference proteome</keyword>
<evidence type="ECO:0000313" key="2">
    <source>
        <dbReference type="Proteomes" id="UP001597512"/>
    </source>
</evidence>
<dbReference type="InterPro" id="IPR023393">
    <property type="entry name" value="START-like_dom_sf"/>
</dbReference>
<sequence>MHILLKTQVEQPLPTVWAGFNRDLFEQLSPAFPPVNVIRFDGCLPGNVVHLQLNFLLFRQDWISHIIDQQTTPDEIFFVDKGTKLPFFLAYWQHRHRLCRSSVGSGEQTVIIDDITFRTPFRLTDYLFYPILWLQFAYRKPIYRRIFRKD</sequence>
<reference evidence="2" key="1">
    <citation type="journal article" date="2019" name="Int. J. Syst. Evol. Microbiol.">
        <title>The Global Catalogue of Microorganisms (GCM) 10K type strain sequencing project: providing services to taxonomists for standard genome sequencing and annotation.</title>
        <authorList>
            <consortium name="The Broad Institute Genomics Platform"/>
            <consortium name="The Broad Institute Genome Sequencing Center for Infectious Disease"/>
            <person name="Wu L."/>
            <person name="Ma J."/>
        </authorList>
    </citation>
    <scope>NUCLEOTIDE SEQUENCE [LARGE SCALE GENOMIC DNA]</scope>
    <source>
        <strain evidence="2">KCTC 52490</strain>
    </source>
</reference>